<keyword evidence="3 7" id="KW-0479">Metal-binding</keyword>
<dbReference type="Proteomes" id="UP000027190">
    <property type="component" value="Unassembled WGS sequence"/>
</dbReference>
<dbReference type="InterPro" id="IPR051263">
    <property type="entry name" value="C-type_cytochrome_biogenesis"/>
</dbReference>
<accession>A0A062UIU7</accession>
<dbReference type="PANTHER" id="PTHR47870:SF1">
    <property type="entry name" value="CYTOCHROME C-TYPE BIOGENESIS PROTEIN CCMH"/>
    <property type="match status" value="1"/>
</dbReference>
<dbReference type="CDD" id="cd16378">
    <property type="entry name" value="CcmH_N"/>
    <property type="match status" value="1"/>
</dbReference>
<evidence type="ECO:0000256" key="4">
    <source>
        <dbReference type="ARBA" id="ARBA00022729"/>
    </source>
</evidence>
<keyword evidence="7" id="KW-0472">Membrane</keyword>
<evidence type="ECO:0000256" key="3">
    <source>
        <dbReference type="ARBA" id="ARBA00022723"/>
    </source>
</evidence>
<dbReference type="Pfam" id="PF03918">
    <property type="entry name" value="CcmH"/>
    <property type="match status" value="1"/>
</dbReference>
<dbReference type="AlphaFoldDB" id="A0A062UIU7"/>
<evidence type="ECO:0000313" key="10">
    <source>
        <dbReference type="Proteomes" id="UP000027190"/>
    </source>
</evidence>
<protein>
    <recommendedName>
        <fullName evidence="7">Cytochrome c-type biogenesis protein</fullName>
    </recommendedName>
</protein>
<feature type="chain" id="PRO_5011019410" description="Cytochrome c-type biogenesis protein" evidence="7">
    <location>
        <begin position="25"/>
        <end position="142"/>
    </location>
</feature>
<evidence type="ECO:0000256" key="1">
    <source>
        <dbReference type="ARBA" id="ARBA00010342"/>
    </source>
</evidence>
<comment type="function">
    <text evidence="7">Possible subunit of a heme lyase.</text>
</comment>
<dbReference type="PANTHER" id="PTHR47870">
    <property type="entry name" value="CYTOCHROME C-TYPE BIOGENESIS PROTEIN CCMH"/>
    <property type="match status" value="1"/>
</dbReference>
<dbReference type="PATRIC" id="fig|1280947.3.peg.1691"/>
<name>A0A062UIU7_9PROT</name>
<feature type="transmembrane region" description="Helical" evidence="7">
    <location>
        <begin position="103"/>
        <end position="124"/>
    </location>
</feature>
<keyword evidence="4 7" id="KW-0732">Signal</keyword>
<dbReference type="eggNOG" id="COG3088">
    <property type="taxonomic scope" value="Bacteria"/>
</dbReference>
<comment type="similarity">
    <text evidence="1 7">Belongs to the CcmH/CycL/Ccl2/NrfF family.</text>
</comment>
<keyword evidence="5" id="KW-0201">Cytochrome c-type biogenesis</keyword>
<dbReference type="EMBL" id="AWFG01000019">
    <property type="protein sequence ID" value="KCZ58931.1"/>
    <property type="molecule type" value="Genomic_DNA"/>
</dbReference>
<dbReference type="GO" id="GO:0046872">
    <property type="term" value="F:metal ion binding"/>
    <property type="evidence" value="ECO:0007669"/>
    <property type="project" value="UniProtKB-KW"/>
</dbReference>
<dbReference type="STRING" id="1280947.HY30_04105"/>
<sequence>MILLRGMFLSIAACALALTCMAQALEDPAEEARAQALMRELRCVACENEPISQSSASIAEDMRARVRTMVGEGASDDEVRDWFESRYGEFVLFRPTGKGLSGLLLWGAPFGLLIVGGLIAFGVARRRQAGASEVEPVAPEDV</sequence>
<keyword evidence="6 7" id="KW-0408">Iron</keyword>
<evidence type="ECO:0000256" key="2">
    <source>
        <dbReference type="ARBA" id="ARBA00022617"/>
    </source>
</evidence>
<feature type="domain" description="CcmH/CycL/Ccl2/NrfF N-terminal" evidence="8">
    <location>
        <begin position="11"/>
        <end position="136"/>
    </location>
</feature>
<comment type="caution">
    <text evidence="9">The sequence shown here is derived from an EMBL/GenBank/DDBJ whole genome shotgun (WGS) entry which is preliminary data.</text>
</comment>
<dbReference type="GO" id="GO:0005886">
    <property type="term" value="C:plasma membrane"/>
    <property type="evidence" value="ECO:0007669"/>
    <property type="project" value="TreeGrafter"/>
</dbReference>
<keyword evidence="7" id="KW-1133">Transmembrane helix</keyword>
<keyword evidence="10" id="KW-1185">Reference proteome</keyword>
<evidence type="ECO:0000256" key="7">
    <source>
        <dbReference type="RuleBase" id="RU364112"/>
    </source>
</evidence>
<evidence type="ECO:0000256" key="5">
    <source>
        <dbReference type="ARBA" id="ARBA00022748"/>
    </source>
</evidence>
<evidence type="ECO:0000256" key="6">
    <source>
        <dbReference type="ARBA" id="ARBA00023004"/>
    </source>
</evidence>
<feature type="signal peptide" evidence="7">
    <location>
        <begin position="1"/>
        <end position="24"/>
    </location>
</feature>
<proteinExistence type="inferred from homology"/>
<dbReference type="GO" id="GO:0017004">
    <property type="term" value="P:cytochrome complex assembly"/>
    <property type="evidence" value="ECO:0007669"/>
    <property type="project" value="UniProtKB-KW"/>
</dbReference>
<keyword evidence="7" id="KW-0812">Transmembrane</keyword>
<keyword evidence="2 7" id="KW-0349">Heme</keyword>
<reference evidence="9 10" key="1">
    <citation type="journal article" date="2014" name="Antonie Van Leeuwenhoek">
        <title>Hyphomonas beringensis sp. nov. and Hyphomonas chukchiensis sp. nov., isolated from surface seawater of the Bering Sea and Chukchi Sea.</title>
        <authorList>
            <person name="Li C."/>
            <person name="Lai Q."/>
            <person name="Li G."/>
            <person name="Dong C."/>
            <person name="Wang J."/>
            <person name="Liao Y."/>
            <person name="Shao Z."/>
        </authorList>
    </citation>
    <scope>NUCLEOTIDE SEQUENCE [LARGE SCALE GENOMIC DNA]</scope>
    <source>
        <strain evidence="9 10">BH-BN04-4</strain>
    </source>
</reference>
<dbReference type="Gene3D" id="1.10.8.640">
    <property type="entry name" value="Cytochrome C biogenesis protein"/>
    <property type="match status" value="1"/>
</dbReference>
<dbReference type="InterPro" id="IPR038297">
    <property type="entry name" value="CcmH/CycL/NrfF/Ccl2_sf"/>
</dbReference>
<gene>
    <name evidence="9" type="ORF">HY30_04105</name>
</gene>
<dbReference type="RefSeq" id="WP_241765679.1">
    <property type="nucleotide sequence ID" value="NZ_AWFG01000019.1"/>
</dbReference>
<evidence type="ECO:0000259" key="8">
    <source>
        <dbReference type="Pfam" id="PF03918"/>
    </source>
</evidence>
<dbReference type="InterPro" id="IPR005616">
    <property type="entry name" value="CcmH/CycL/Ccl2/NrfF_N"/>
</dbReference>
<evidence type="ECO:0000313" key="9">
    <source>
        <dbReference type="EMBL" id="KCZ58931.1"/>
    </source>
</evidence>
<organism evidence="9 10">
    <name type="scientific">Hyphomonas chukchiensis</name>
    <dbReference type="NCBI Taxonomy" id="1280947"/>
    <lineage>
        <taxon>Bacteria</taxon>
        <taxon>Pseudomonadati</taxon>
        <taxon>Pseudomonadota</taxon>
        <taxon>Alphaproteobacteria</taxon>
        <taxon>Hyphomonadales</taxon>
        <taxon>Hyphomonadaceae</taxon>
        <taxon>Hyphomonas</taxon>
    </lineage>
</organism>